<comment type="caution">
    <text evidence="1">The sequence shown here is derived from an EMBL/GenBank/DDBJ whole genome shotgun (WGS) entry which is preliminary data.</text>
</comment>
<keyword evidence="2" id="KW-1185">Reference proteome</keyword>
<evidence type="ECO:0000313" key="1">
    <source>
        <dbReference type="EMBL" id="THH36385.1"/>
    </source>
</evidence>
<dbReference type="OrthoDB" id="9870060at2"/>
<accession>A0A4S4NCD1</accession>
<gene>
    <name evidence="1" type="ORF">E4021_14970</name>
</gene>
<dbReference type="RefSeq" id="WP_136460188.1">
    <property type="nucleotide sequence ID" value="NZ_SRSF01000009.1"/>
</dbReference>
<organism evidence="1 2">
    <name type="scientific">Neolewinella litorea</name>
    <dbReference type="NCBI Taxonomy" id="2562452"/>
    <lineage>
        <taxon>Bacteria</taxon>
        <taxon>Pseudomonadati</taxon>
        <taxon>Bacteroidota</taxon>
        <taxon>Saprospiria</taxon>
        <taxon>Saprospirales</taxon>
        <taxon>Lewinellaceae</taxon>
        <taxon>Neolewinella</taxon>
    </lineage>
</organism>
<sequence>MKSDVDKGVDLIIIDKSSPLYIQLKSVSAKRWNTDFSISENLYCQKNWCVIVIKIEEQHSQLKYKYRLLKNNDVNILKLEAVKGKILDYRKVQIYQSHEVSLGDLLEFLTPEK</sequence>
<proteinExistence type="predicted"/>
<dbReference type="AlphaFoldDB" id="A0A4S4NCD1"/>
<dbReference type="Proteomes" id="UP000308528">
    <property type="component" value="Unassembled WGS sequence"/>
</dbReference>
<name>A0A4S4NCD1_9BACT</name>
<evidence type="ECO:0000313" key="2">
    <source>
        <dbReference type="Proteomes" id="UP000308528"/>
    </source>
</evidence>
<protein>
    <submittedName>
        <fullName evidence="1">Uncharacterized protein</fullName>
    </submittedName>
</protein>
<reference evidence="1 2" key="1">
    <citation type="submission" date="2019-04" db="EMBL/GenBank/DDBJ databases">
        <title>Lewinella litorea sp. nov., isolated from a marine sand.</title>
        <authorList>
            <person name="Yoon J.-H."/>
        </authorList>
    </citation>
    <scope>NUCLEOTIDE SEQUENCE [LARGE SCALE GENOMIC DNA]</scope>
    <source>
        <strain evidence="1 2">HSMS-39</strain>
    </source>
</reference>
<dbReference type="EMBL" id="SRSF01000009">
    <property type="protein sequence ID" value="THH36385.1"/>
    <property type="molecule type" value="Genomic_DNA"/>
</dbReference>